<evidence type="ECO:0000256" key="8">
    <source>
        <dbReference type="ARBA" id="ARBA00022989"/>
    </source>
</evidence>
<dbReference type="EMBL" id="LATX01001134">
    <property type="protein sequence ID" value="KTB43591.1"/>
    <property type="molecule type" value="Genomic_DNA"/>
</dbReference>
<keyword evidence="7" id="KW-0521">NADP</keyword>
<evidence type="ECO:0000256" key="11">
    <source>
        <dbReference type="ARBA" id="ARBA00023136"/>
    </source>
</evidence>
<dbReference type="GO" id="GO:0050660">
    <property type="term" value="F:flavin adenine dinucleotide binding"/>
    <property type="evidence" value="ECO:0007669"/>
    <property type="project" value="InterPro"/>
</dbReference>
<evidence type="ECO:0000256" key="7">
    <source>
        <dbReference type="ARBA" id="ARBA00022857"/>
    </source>
</evidence>
<dbReference type="InterPro" id="IPR050775">
    <property type="entry name" value="FAD-binding_Monooxygenases"/>
</dbReference>
<comment type="subcellular location">
    <subcellularLocation>
        <location evidence="2">Membrane</location>
        <topology evidence="2">Multi-pass membrane protein</topology>
    </subcellularLocation>
</comment>
<dbReference type="GO" id="GO:0016020">
    <property type="term" value="C:membrane"/>
    <property type="evidence" value="ECO:0007669"/>
    <property type="project" value="UniProtKB-SubCell"/>
</dbReference>
<dbReference type="PANTHER" id="PTHR43098">
    <property type="entry name" value="L-ORNITHINE N(5)-MONOOXYGENASE-RELATED"/>
    <property type="match status" value="1"/>
</dbReference>
<dbReference type="InterPro" id="IPR020946">
    <property type="entry name" value="Flavin_mOase-like"/>
</dbReference>
<dbReference type="GO" id="GO:0022857">
    <property type="term" value="F:transmembrane transporter activity"/>
    <property type="evidence" value="ECO:0007669"/>
    <property type="project" value="InterPro"/>
</dbReference>
<dbReference type="Proteomes" id="UP000054988">
    <property type="component" value="Unassembled WGS sequence"/>
</dbReference>
<evidence type="ECO:0000313" key="13">
    <source>
        <dbReference type="EMBL" id="KTB43591.1"/>
    </source>
</evidence>
<keyword evidence="6" id="KW-0274">FAD</keyword>
<dbReference type="PROSITE" id="PS50850">
    <property type="entry name" value="MFS"/>
    <property type="match status" value="1"/>
</dbReference>
<evidence type="ECO:0000313" key="14">
    <source>
        <dbReference type="Proteomes" id="UP000054988"/>
    </source>
</evidence>
<evidence type="ECO:0000256" key="6">
    <source>
        <dbReference type="ARBA" id="ARBA00022827"/>
    </source>
</evidence>
<dbReference type="Pfam" id="PF00743">
    <property type="entry name" value="FMO-like"/>
    <property type="match status" value="1"/>
</dbReference>
<evidence type="ECO:0000256" key="4">
    <source>
        <dbReference type="ARBA" id="ARBA00022630"/>
    </source>
</evidence>
<evidence type="ECO:0000256" key="1">
    <source>
        <dbReference type="ARBA" id="ARBA00001974"/>
    </source>
</evidence>
<dbReference type="InterPro" id="IPR036259">
    <property type="entry name" value="MFS_trans_sf"/>
</dbReference>
<keyword evidence="11" id="KW-0472">Membrane</keyword>
<feature type="domain" description="Major facilitator superfamily (MFS) profile" evidence="12">
    <location>
        <begin position="536"/>
        <end position="652"/>
    </location>
</feature>
<name>A0A0W0G4T7_MONRR</name>
<dbReference type="InterPro" id="IPR020846">
    <property type="entry name" value="MFS_dom"/>
</dbReference>
<evidence type="ECO:0000259" key="12">
    <source>
        <dbReference type="PROSITE" id="PS50850"/>
    </source>
</evidence>
<proteinExistence type="inferred from homology"/>
<keyword evidence="5" id="KW-0812">Transmembrane</keyword>
<evidence type="ECO:0000256" key="5">
    <source>
        <dbReference type="ARBA" id="ARBA00022692"/>
    </source>
</evidence>
<dbReference type="InterPro" id="IPR005828">
    <property type="entry name" value="MFS_sugar_transport-like"/>
</dbReference>
<dbReference type="SUPFAM" id="SSF103473">
    <property type="entry name" value="MFS general substrate transporter"/>
    <property type="match status" value="1"/>
</dbReference>
<sequence length="652" mass="72573">MSSNTQSNGREPKLDALIVGAGFGGVYMLHNLRKAGLSVKVLEAGKDMGGVWYWNTYPGARVDSDLPLYQLSDEELWKGYNWKEKFPASNEIIDYFHYVDKKLDLSRDIQFNTQVTAAQWDSSEDRWIIQTEKGEAVRARYLLLCTGIGSKPYTPSFKGLESFKGVVHHTAGWPEGGVDFKGKRVGVIGTGATGVQVIQEVGPVAGHLTVFQRTPNFALPMNQKQIDEAYQTKLKELYPAYFNRRPQTFGGFYYDVVHRDTLSVSPEERILYWEDIWAAGGFRFWVGNYGDIFTSQAANDEAYAFWRKKVRERLTDPRMQEKLAPTIPPHPFGTKRPSLEQNYYEIFNQPNVTLVDVNESPIDTITEKGVKTKDGAVYELDILLLATGYDMVTGGITQIDVKGTDGVLIGDKWNDGVYTYLGMMTANYPNMFFTYGPQGPTAFCNGPSCTEIQGQWITNLIKHAKSKGITHIVPTRKAEEDWRTLVHDLSNLGLWGKAKSWYMGANIPGKKVEPLNFTGGVPMYASKLQESAEKGYEGLEMAGTLFQGWSRAVIAKLDDYSGTIASVLEMERFKGHFGTGSGIQGAAIVSTFNGGCFFGAAAAGWFNERFGRKRTIQIGSLVALWGCAMQAGAHNPAMLIIRRAVAGLTIWY</sequence>
<evidence type="ECO:0000256" key="9">
    <source>
        <dbReference type="ARBA" id="ARBA00023002"/>
    </source>
</evidence>
<dbReference type="GO" id="GO:0004499">
    <property type="term" value="F:N,N-dimethylaniline monooxygenase activity"/>
    <property type="evidence" value="ECO:0007669"/>
    <property type="project" value="InterPro"/>
</dbReference>
<keyword evidence="10" id="KW-0503">Monooxygenase</keyword>
<gene>
    <name evidence="13" type="ORF">WG66_3830</name>
</gene>
<dbReference type="SUPFAM" id="SSF51905">
    <property type="entry name" value="FAD/NAD(P)-binding domain"/>
    <property type="match status" value="2"/>
</dbReference>
<dbReference type="GO" id="GO:0050661">
    <property type="term" value="F:NADP binding"/>
    <property type="evidence" value="ECO:0007669"/>
    <property type="project" value="InterPro"/>
</dbReference>
<keyword evidence="9" id="KW-0560">Oxidoreductase</keyword>
<evidence type="ECO:0000256" key="3">
    <source>
        <dbReference type="ARBA" id="ARBA00010139"/>
    </source>
</evidence>
<keyword evidence="4" id="KW-0285">Flavoprotein</keyword>
<dbReference type="InterPro" id="IPR036188">
    <property type="entry name" value="FAD/NAD-bd_sf"/>
</dbReference>
<dbReference type="Gene3D" id="3.50.50.60">
    <property type="entry name" value="FAD/NAD(P)-binding domain"/>
    <property type="match status" value="2"/>
</dbReference>
<protein>
    <recommendedName>
        <fullName evidence="12">Major facilitator superfamily (MFS) profile domain-containing protein</fullName>
    </recommendedName>
</protein>
<dbReference type="PANTHER" id="PTHR43098:SF3">
    <property type="entry name" value="L-ORNITHINE N(5)-MONOOXYGENASE-RELATED"/>
    <property type="match status" value="1"/>
</dbReference>
<reference evidence="13 14" key="1">
    <citation type="submission" date="2015-12" db="EMBL/GenBank/DDBJ databases">
        <title>Draft genome sequence of Moniliophthora roreri, the causal agent of frosty pod rot of cacao.</title>
        <authorList>
            <person name="Aime M.C."/>
            <person name="Diaz-Valderrama J.R."/>
            <person name="Kijpornyongpan T."/>
            <person name="Phillips-Mora W."/>
        </authorList>
    </citation>
    <scope>NUCLEOTIDE SEQUENCE [LARGE SCALE GENOMIC DNA]</scope>
    <source>
        <strain evidence="13 14">MCA 2952</strain>
    </source>
</reference>
<comment type="caution">
    <text evidence="13">The sequence shown here is derived from an EMBL/GenBank/DDBJ whole genome shotgun (WGS) entry which is preliminary data.</text>
</comment>
<dbReference type="Pfam" id="PF00083">
    <property type="entry name" value="Sugar_tr"/>
    <property type="match status" value="1"/>
</dbReference>
<keyword evidence="8" id="KW-1133">Transmembrane helix</keyword>
<accession>A0A0W0G4T7</accession>
<evidence type="ECO:0000256" key="2">
    <source>
        <dbReference type="ARBA" id="ARBA00004141"/>
    </source>
</evidence>
<dbReference type="eggNOG" id="KOG1399">
    <property type="taxonomic scope" value="Eukaryota"/>
</dbReference>
<evidence type="ECO:0000256" key="10">
    <source>
        <dbReference type="ARBA" id="ARBA00023033"/>
    </source>
</evidence>
<comment type="similarity">
    <text evidence="3">Belongs to the FAD-binding monooxygenase family.</text>
</comment>
<dbReference type="Gene3D" id="1.20.1250.20">
    <property type="entry name" value="MFS general substrate transporter like domains"/>
    <property type="match status" value="1"/>
</dbReference>
<comment type="cofactor">
    <cofactor evidence="1">
        <name>FAD</name>
        <dbReference type="ChEBI" id="CHEBI:57692"/>
    </cofactor>
</comment>
<dbReference type="AlphaFoldDB" id="A0A0W0G4T7"/>
<organism evidence="13 14">
    <name type="scientific">Moniliophthora roreri</name>
    <name type="common">Frosty pod rot fungus</name>
    <name type="synonym">Monilia roreri</name>
    <dbReference type="NCBI Taxonomy" id="221103"/>
    <lineage>
        <taxon>Eukaryota</taxon>
        <taxon>Fungi</taxon>
        <taxon>Dikarya</taxon>
        <taxon>Basidiomycota</taxon>
        <taxon>Agaricomycotina</taxon>
        <taxon>Agaricomycetes</taxon>
        <taxon>Agaricomycetidae</taxon>
        <taxon>Agaricales</taxon>
        <taxon>Marasmiineae</taxon>
        <taxon>Marasmiaceae</taxon>
        <taxon>Moniliophthora</taxon>
    </lineage>
</organism>